<accession>A0A8S3QMA3</accession>
<dbReference type="Proteomes" id="UP000683360">
    <property type="component" value="Unassembled WGS sequence"/>
</dbReference>
<dbReference type="EC" id="3.4.22.-" evidence="5"/>
<dbReference type="SMART" id="SM00230">
    <property type="entry name" value="CysPc"/>
    <property type="match status" value="1"/>
</dbReference>
<evidence type="ECO:0000259" key="4">
    <source>
        <dbReference type="PROSITE" id="PS50203"/>
    </source>
</evidence>
<dbReference type="InterPro" id="IPR001300">
    <property type="entry name" value="Peptidase_C2_calpain_cat"/>
</dbReference>
<dbReference type="GO" id="GO:0006508">
    <property type="term" value="P:proteolysis"/>
    <property type="evidence" value="ECO:0007669"/>
    <property type="project" value="InterPro"/>
</dbReference>
<gene>
    <name evidence="5" type="ORF">MEDL_10544</name>
</gene>
<dbReference type="EMBL" id="CAJPWZ010000523">
    <property type="protein sequence ID" value="CAG2195591.1"/>
    <property type="molecule type" value="Genomic_DNA"/>
</dbReference>
<dbReference type="OrthoDB" id="424753at2759"/>
<dbReference type="GO" id="GO:0004198">
    <property type="term" value="F:calcium-dependent cysteine-type endopeptidase activity"/>
    <property type="evidence" value="ECO:0007669"/>
    <property type="project" value="InterPro"/>
</dbReference>
<dbReference type="Pfam" id="PF01067">
    <property type="entry name" value="Calpain_III"/>
    <property type="match status" value="1"/>
</dbReference>
<dbReference type="Gene3D" id="3.90.70.10">
    <property type="entry name" value="Cysteine proteinases"/>
    <property type="match status" value="1"/>
</dbReference>
<dbReference type="InterPro" id="IPR022684">
    <property type="entry name" value="Calpain_cysteine_protease"/>
</dbReference>
<feature type="active site" evidence="2">
    <location>
        <position position="117"/>
    </location>
</feature>
<dbReference type="PRINTS" id="PR00704">
    <property type="entry name" value="CALPAIN"/>
</dbReference>
<evidence type="ECO:0000256" key="2">
    <source>
        <dbReference type="PIRSR" id="PIRSR622684-1"/>
    </source>
</evidence>
<dbReference type="SUPFAM" id="SSF49758">
    <property type="entry name" value="Calpain large subunit, middle domain (domain III)"/>
    <property type="match status" value="1"/>
</dbReference>
<name>A0A8S3QMA3_MYTED</name>
<dbReference type="InterPro" id="IPR022683">
    <property type="entry name" value="Calpain_III"/>
</dbReference>
<dbReference type="InterPro" id="IPR038765">
    <property type="entry name" value="Papain-like_cys_pep_sf"/>
</dbReference>
<dbReference type="Gene3D" id="2.60.120.380">
    <property type="match status" value="1"/>
</dbReference>
<comment type="caution">
    <text evidence="5">The sequence shown here is derived from an EMBL/GenBank/DDBJ whole genome shotgun (WGS) entry which is preliminary data.</text>
</comment>
<dbReference type="InterPro" id="IPR036213">
    <property type="entry name" value="Calpain_III_sf"/>
</dbReference>
<feature type="domain" description="Calpain catalytic" evidence="4">
    <location>
        <begin position="13"/>
        <end position="150"/>
    </location>
</feature>
<dbReference type="PROSITE" id="PS50203">
    <property type="entry name" value="CALPAIN_CAT"/>
    <property type="match status" value="1"/>
</dbReference>
<dbReference type="InterPro" id="IPR022682">
    <property type="entry name" value="Calpain_domain_III"/>
</dbReference>
<proteinExistence type="inferred from homology"/>
<dbReference type="AlphaFoldDB" id="A0A8S3QMA3"/>
<protein>
    <submittedName>
        <fullName evidence="5">CAPNN</fullName>
        <ecNumber evidence="5">3.4.22.-</ecNumber>
    </submittedName>
</protein>
<comment type="caution">
    <text evidence="3">Lacks conserved residue(s) required for the propagation of feature annotation.</text>
</comment>
<reference evidence="5" key="1">
    <citation type="submission" date="2021-03" db="EMBL/GenBank/DDBJ databases">
        <authorList>
            <person name="Bekaert M."/>
        </authorList>
    </citation>
    <scope>NUCLEOTIDE SEQUENCE</scope>
</reference>
<keyword evidence="5" id="KW-0378">Hydrolase</keyword>
<keyword evidence="6" id="KW-1185">Reference proteome</keyword>
<evidence type="ECO:0000313" key="5">
    <source>
        <dbReference type="EMBL" id="CAG2195591.1"/>
    </source>
</evidence>
<evidence type="ECO:0000256" key="1">
    <source>
        <dbReference type="ARBA" id="ARBA00007623"/>
    </source>
</evidence>
<dbReference type="PANTHER" id="PTHR10183:SF433">
    <property type="entry name" value="CALPAIN-A-RELATED"/>
    <property type="match status" value="1"/>
</dbReference>
<comment type="similarity">
    <text evidence="1">Belongs to the peptidase C2 family.</text>
</comment>
<organism evidence="5 6">
    <name type="scientific">Mytilus edulis</name>
    <name type="common">Blue mussel</name>
    <dbReference type="NCBI Taxonomy" id="6550"/>
    <lineage>
        <taxon>Eukaryota</taxon>
        <taxon>Metazoa</taxon>
        <taxon>Spiralia</taxon>
        <taxon>Lophotrochozoa</taxon>
        <taxon>Mollusca</taxon>
        <taxon>Bivalvia</taxon>
        <taxon>Autobranchia</taxon>
        <taxon>Pteriomorphia</taxon>
        <taxon>Mytilida</taxon>
        <taxon>Mytiloidea</taxon>
        <taxon>Mytilidae</taxon>
        <taxon>Mytilinae</taxon>
        <taxon>Mytilus</taxon>
    </lineage>
</organism>
<dbReference type="SMART" id="SM00720">
    <property type="entry name" value="calpain_III"/>
    <property type="match status" value="1"/>
</dbReference>
<dbReference type="Pfam" id="PF00648">
    <property type="entry name" value="Peptidase_C2"/>
    <property type="match status" value="2"/>
</dbReference>
<dbReference type="PANTHER" id="PTHR10183">
    <property type="entry name" value="CALPAIN"/>
    <property type="match status" value="1"/>
</dbReference>
<dbReference type="SUPFAM" id="SSF54001">
    <property type="entry name" value="Cysteine proteinases"/>
    <property type="match status" value="1"/>
</dbReference>
<dbReference type="GO" id="GO:0005737">
    <property type="term" value="C:cytoplasm"/>
    <property type="evidence" value="ECO:0007669"/>
    <property type="project" value="TreeGrafter"/>
</dbReference>
<sequence length="305" mass="34673">MVNGWRSSLMISLPTDGRELIYAKNRGDPEEFWPALLEKAYAKLRGNYEALDGGKTQDAIVDMTGSISETIDLTEKSNIPDNLYDLVWKSYQMNSLMGASIHVPYKGNNIQLLRLRNPWGKSEWTGDWSDQISFLDVLRIFDEIQLCHLQPDSLTSEIANDEGKQNWEEKVYHDAWIRGLTAGGCGNPPDEVTRRFELDPGVYAIIPSTFKAHAEAKFMLRLYTEKPAVSGLLEEVDNNELQRTMKPLDPVKDLFMKRATEDGHIYAKELKIFLREMSASEFGEPILFSLEAARSLVTLMDVSFL</sequence>
<evidence type="ECO:0000256" key="3">
    <source>
        <dbReference type="PROSITE-ProRule" id="PRU00239"/>
    </source>
</evidence>
<evidence type="ECO:0000313" key="6">
    <source>
        <dbReference type="Proteomes" id="UP000683360"/>
    </source>
</evidence>